<dbReference type="InterPro" id="IPR057661">
    <property type="entry name" value="RsdA/BaiN/AoA(So)_Rossmann"/>
</dbReference>
<evidence type="ECO:0000259" key="5">
    <source>
        <dbReference type="Pfam" id="PF22780"/>
    </source>
</evidence>
<evidence type="ECO:0000256" key="2">
    <source>
        <dbReference type="ARBA" id="ARBA00022630"/>
    </source>
</evidence>
<dbReference type="PANTHER" id="PTHR42887:SF2">
    <property type="entry name" value="OS12G0638800 PROTEIN"/>
    <property type="match status" value="1"/>
</dbReference>
<dbReference type="Gene3D" id="3.50.50.60">
    <property type="entry name" value="FAD/NAD(P)-binding domain"/>
    <property type="match status" value="1"/>
</dbReference>
<dbReference type="NCBIfam" id="TIGR00275">
    <property type="entry name" value="aminoacetone oxidase family FAD-binding enzyme"/>
    <property type="match status" value="1"/>
</dbReference>
<dbReference type="Pfam" id="PF03486">
    <property type="entry name" value="HI0933_like"/>
    <property type="match status" value="1"/>
</dbReference>
<reference evidence="6 7" key="1">
    <citation type="submission" date="2019-12" db="EMBL/GenBank/DDBJ databases">
        <title>Neisseriaceae gen. nov. sp. Genome sequencing and assembly.</title>
        <authorList>
            <person name="Liu Z."/>
            <person name="Li A."/>
        </authorList>
    </citation>
    <scope>NUCLEOTIDE SEQUENCE [LARGE SCALE GENOMIC DNA]</scope>
    <source>
        <strain evidence="6 7">B2N2-7</strain>
    </source>
</reference>
<sequence length="392" mass="42317">MTHFDVIVIGAGAAGLMCAATAGQRGRRVLLLDHAQKLAEKIRISGGGRCNFTNSGVRYDCYLSENPNFCRSALAQYTAQDFIDLLARYNIAWHEKKLGQLFCDESSEQIIAMLDAECGLGGVERRMGVTIGEVARDPAGGFTLQTADGVFACESLVVATGGLSIPQIGASPFGYRLAEQFGVALTPLAPALVPLTFHVDDAARFAELAGVSLEVEVKAGKGRFRENVLFTHKGVSGPAILQVSSYWAPGMEISIDLLPGQDAEELLLARANSEQRVANALVEWGWPRRFADAWLLAQGMDVRLRELSPKTRKQLAEAIHHWRLKPNGTQGYKKAEVTLGGVSTRALSSKTMQANAVPGLYFIGEVVDVTGHLGGYNFQWAWSSGFVAGKNC</sequence>
<dbReference type="EMBL" id="WSSB01000006">
    <property type="protein sequence ID" value="MXR36907.1"/>
    <property type="molecule type" value="Genomic_DNA"/>
</dbReference>
<dbReference type="Gene3D" id="2.40.30.10">
    <property type="entry name" value="Translation factors"/>
    <property type="match status" value="1"/>
</dbReference>
<evidence type="ECO:0000313" key="7">
    <source>
        <dbReference type="Proteomes" id="UP000467214"/>
    </source>
</evidence>
<dbReference type="PRINTS" id="PR00411">
    <property type="entry name" value="PNDRDTASEI"/>
</dbReference>
<comment type="cofactor">
    <cofactor evidence="1">
        <name>FAD</name>
        <dbReference type="ChEBI" id="CHEBI:57692"/>
    </cofactor>
</comment>
<dbReference type="AlphaFoldDB" id="A0A845BJK5"/>
<evidence type="ECO:0000259" key="4">
    <source>
        <dbReference type="Pfam" id="PF03486"/>
    </source>
</evidence>
<feature type="domain" description="RsdA/BaiN/AoA(So)-like Rossmann fold-like" evidence="4">
    <location>
        <begin position="5"/>
        <end position="390"/>
    </location>
</feature>
<keyword evidence="2" id="KW-0285">Flavoprotein</keyword>
<dbReference type="SUPFAM" id="SSF160996">
    <property type="entry name" value="HI0933 insert domain-like"/>
    <property type="match status" value="1"/>
</dbReference>
<dbReference type="InterPro" id="IPR036188">
    <property type="entry name" value="FAD/NAD-bd_sf"/>
</dbReference>
<dbReference type="Gene3D" id="1.10.8.260">
    <property type="entry name" value="HI0933 insert domain-like"/>
    <property type="match status" value="1"/>
</dbReference>
<dbReference type="PANTHER" id="PTHR42887">
    <property type="entry name" value="OS12G0638800 PROTEIN"/>
    <property type="match status" value="1"/>
</dbReference>
<dbReference type="Proteomes" id="UP000467214">
    <property type="component" value="Unassembled WGS sequence"/>
</dbReference>
<dbReference type="InterPro" id="IPR023166">
    <property type="entry name" value="BaiN-like_dom_sf"/>
</dbReference>
<name>A0A845BJK5_9NEIS</name>
<keyword evidence="3" id="KW-0274">FAD</keyword>
<dbReference type="Pfam" id="PF22780">
    <property type="entry name" value="HI0933_like_1st"/>
    <property type="match status" value="1"/>
</dbReference>
<dbReference type="RefSeq" id="WP_124735829.1">
    <property type="nucleotide sequence ID" value="NZ_WSSB01000006.1"/>
</dbReference>
<dbReference type="PRINTS" id="PR00368">
    <property type="entry name" value="FADPNR"/>
</dbReference>
<dbReference type="SUPFAM" id="SSF51905">
    <property type="entry name" value="FAD/NAD(P)-binding domain"/>
    <property type="match status" value="1"/>
</dbReference>
<dbReference type="InterPro" id="IPR004792">
    <property type="entry name" value="BaiN-like"/>
</dbReference>
<dbReference type="InterPro" id="IPR055178">
    <property type="entry name" value="RsdA/BaiN/AoA(So)-like_dom"/>
</dbReference>
<evidence type="ECO:0000313" key="6">
    <source>
        <dbReference type="EMBL" id="MXR36907.1"/>
    </source>
</evidence>
<evidence type="ECO:0000256" key="3">
    <source>
        <dbReference type="ARBA" id="ARBA00022827"/>
    </source>
</evidence>
<comment type="caution">
    <text evidence="6">The sequence shown here is derived from an EMBL/GenBank/DDBJ whole genome shotgun (WGS) entry which is preliminary data.</text>
</comment>
<accession>A0A845BJK5</accession>
<evidence type="ECO:0000256" key="1">
    <source>
        <dbReference type="ARBA" id="ARBA00001974"/>
    </source>
</evidence>
<keyword evidence="7" id="KW-1185">Reference proteome</keyword>
<proteinExistence type="predicted"/>
<protein>
    <submittedName>
        <fullName evidence="6">Aminoacetone oxidase family FAD-binding enzyme</fullName>
    </submittedName>
</protein>
<organism evidence="6 7">
    <name type="scientific">Craterilacuibacter sinensis</name>
    <dbReference type="NCBI Taxonomy" id="2686017"/>
    <lineage>
        <taxon>Bacteria</taxon>
        <taxon>Pseudomonadati</taxon>
        <taxon>Pseudomonadota</taxon>
        <taxon>Betaproteobacteria</taxon>
        <taxon>Neisseriales</taxon>
        <taxon>Neisseriaceae</taxon>
        <taxon>Craterilacuibacter</taxon>
    </lineage>
</organism>
<feature type="domain" description="RsdA/BaiN/AoA(So)-like insert" evidence="5">
    <location>
        <begin position="190"/>
        <end position="337"/>
    </location>
</feature>
<gene>
    <name evidence="6" type="ORF">GQF02_07970</name>
</gene>